<sequence length="193" mass="21451">MTRRNKTAATQTADLKEAERPRAPAIPGATERHRRQGRHLAAIHRMHLSDVAEIRNIIKRIDKDSGAPGQLDDKMKSLAMTRNLRSFGTLCGGECNRLLFHHDAEEQQVFPILELLGSDGLRAVVQKLRDEHEVIHALLRDLASGAKRVRSAPNAAAYAALRATFTSLEGALKSHFHYEETELEEALGVHDAL</sequence>
<dbReference type="AlphaFoldDB" id="A0A7L9WRB2"/>
<evidence type="ECO:0000259" key="2">
    <source>
        <dbReference type="Pfam" id="PF01814"/>
    </source>
</evidence>
<dbReference type="EMBL" id="CP045201">
    <property type="protein sequence ID" value="QOL82384.1"/>
    <property type="molecule type" value="Genomic_DNA"/>
</dbReference>
<evidence type="ECO:0000256" key="1">
    <source>
        <dbReference type="SAM" id="MobiDB-lite"/>
    </source>
</evidence>
<dbReference type="InterPro" id="IPR012312">
    <property type="entry name" value="Hemerythrin-like"/>
</dbReference>
<organism evidence="3 4">
    <name type="scientific">Pseudooceanicola spongiae</name>
    <dbReference type="NCBI Taxonomy" id="2613965"/>
    <lineage>
        <taxon>Bacteria</taxon>
        <taxon>Pseudomonadati</taxon>
        <taxon>Pseudomonadota</taxon>
        <taxon>Alphaproteobacteria</taxon>
        <taxon>Rhodobacterales</taxon>
        <taxon>Paracoccaceae</taxon>
        <taxon>Pseudooceanicola</taxon>
    </lineage>
</organism>
<keyword evidence="4" id="KW-1185">Reference proteome</keyword>
<dbReference type="PANTHER" id="PTHR38048">
    <property type="entry name" value="EXPRESSED PROTEIN"/>
    <property type="match status" value="1"/>
</dbReference>
<protein>
    <recommendedName>
        <fullName evidence="2">Hemerythrin-like domain-containing protein</fullName>
    </recommendedName>
</protein>
<dbReference type="Gene3D" id="1.20.120.520">
    <property type="entry name" value="nmb1532 protein domain like"/>
    <property type="match status" value="1"/>
</dbReference>
<name>A0A7L9WRB2_9RHOB</name>
<evidence type="ECO:0000313" key="3">
    <source>
        <dbReference type="EMBL" id="QOL82384.1"/>
    </source>
</evidence>
<dbReference type="KEGG" id="pshq:F3W81_17060"/>
<proteinExistence type="predicted"/>
<dbReference type="RefSeq" id="WP_193080495.1">
    <property type="nucleotide sequence ID" value="NZ_CP045201.1"/>
</dbReference>
<dbReference type="InterPro" id="IPR053206">
    <property type="entry name" value="Dimeric_xanthone_biosynth"/>
</dbReference>
<dbReference type="Pfam" id="PF01814">
    <property type="entry name" value="Hemerythrin"/>
    <property type="match status" value="1"/>
</dbReference>
<gene>
    <name evidence="3" type="ORF">F3W81_17060</name>
</gene>
<dbReference type="Proteomes" id="UP000594118">
    <property type="component" value="Chromosome"/>
</dbReference>
<evidence type="ECO:0000313" key="4">
    <source>
        <dbReference type="Proteomes" id="UP000594118"/>
    </source>
</evidence>
<reference evidence="3 4" key="1">
    <citation type="submission" date="2019-10" db="EMBL/GenBank/DDBJ databases">
        <title>Pseudopuniceibacterium sp. HQ09 islated from Antarctica.</title>
        <authorList>
            <person name="Liao L."/>
            <person name="Su S."/>
            <person name="Chen B."/>
            <person name="Yu Y."/>
        </authorList>
    </citation>
    <scope>NUCLEOTIDE SEQUENCE [LARGE SCALE GENOMIC DNA]</scope>
    <source>
        <strain evidence="3 4">HQ09</strain>
    </source>
</reference>
<accession>A0A7L9WRB2</accession>
<dbReference type="PANTHER" id="PTHR38048:SF2">
    <property type="entry name" value="HEMERYTHRIN-LIKE DOMAIN-CONTAINING PROTEIN"/>
    <property type="match status" value="1"/>
</dbReference>
<feature type="domain" description="Hemerythrin-like" evidence="2">
    <location>
        <begin position="43"/>
        <end position="185"/>
    </location>
</feature>
<feature type="region of interest" description="Disordered" evidence="1">
    <location>
        <begin position="1"/>
        <end position="35"/>
    </location>
</feature>